<keyword evidence="11 18" id="KW-0863">Zinc-finger</keyword>
<keyword evidence="15 19" id="KW-0233">DNA recombination</keyword>
<evidence type="ECO:0000256" key="10">
    <source>
        <dbReference type="ARBA" id="ARBA00022763"/>
    </source>
</evidence>
<evidence type="ECO:0000256" key="2">
    <source>
        <dbReference type="ARBA" id="ARBA00004123"/>
    </source>
</evidence>
<evidence type="ECO:0000256" key="19">
    <source>
        <dbReference type="RuleBase" id="RU368018"/>
    </source>
</evidence>
<dbReference type="PANTHER" id="PTHR20973:SF0">
    <property type="entry name" value="NON-STRUCTURAL MAINTENANCE OF CHROMOSOMES ELEMENT 1 HOMOLOG"/>
    <property type="match status" value="1"/>
</dbReference>
<dbReference type="InterPro" id="IPR002219">
    <property type="entry name" value="PKC_DAG/PE"/>
</dbReference>
<evidence type="ECO:0000256" key="12">
    <source>
        <dbReference type="ARBA" id="ARBA00022786"/>
    </source>
</evidence>
<sequence>MNSTTAYSNVHRGFLQACVLNSTLTLSQAFKIISQLAEKYAPDDPAPTDDEMDTVVAEINAQIGRFGQRIVLLDFDPTQKEYYIFANLSDTPLDRVQEAYTEAEVDFFRVVLHELACTEHHRIQQIACLNLTANVVASGEPLTKGRAEELIDDWLEEGYLALTKKDIGFGPKTMVEFDRYLLNNFPDHIDTCRLCKEVLFYGVKCDKCSEMLHKSCMKKYIQRLKKCPACNKVWTVALE</sequence>
<dbReference type="Gene3D" id="3.30.40.10">
    <property type="entry name" value="Zinc/RING finger domain, C3HC4 (zinc finger)"/>
    <property type="match status" value="1"/>
</dbReference>
<dbReference type="RefSeq" id="XP_062709290.1">
    <property type="nucleotide sequence ID" value="XM_062853306.1"/>
</dbReference>
<keyword evidence="10 19" id="KW-0227">DNA damage</keyword>
<evidence type="ECO:0000256" key="9">
    <source>
        <dbReference type="ARBA" id="ARBA00022723"/>
    </source>
</evidence>
<dbReference type="InterPro" id="IPR036388">
    <property type="entry name" value="WH-like_DNA-bd_sf"/>
</dbReference>
<dbReference type="Proteomes" id="UP000069940">
    <property type="component" value="Unassembled WGS sequence"/>
</dbReference>
<dbReference type="Pfam" id="PF08746">
    <property type="entry name" value="zf-RING-like"/>
    <property type="match status" value="1"/>
</dbReference>
<dbReference type="EnsemblMetazoa" id="AALFPA23_013384.R19384">
    <property type="protein sequence ID" value="AALFPA23_013384.P19384"/>
    <property type="gene ID" value="AALFPA23_013384"/>
</dbReference>
<dbReference type="Gene3D" id="3.90.1150.220">
    <property type="match status" value="1"/>
</dbReference>
<evidence type="ECO:0000256" key="18">
    <source>
        <dbReference type="PROSITE-ProRule" id="PRU00175"/>
    </source>
</evidence>
<evidence type="ECO:0000259" key="21">
    <source>
        <dbReference type="PROSITE" id="PS50089"/>
    </source>
</evidence>
<dbReference type="RefSeq" id="XP_062709291.1">
    <property type="nucleotide sequence ID" value="XM_062853307.1"/>
</dbReference>
<evidence type="ECO:0000259" key="20">
    <source>
        <dbReference type="PROSITE" id="PS50081"/>
    </source>
</evidence>
<keyword evidence="17 19" id="KW-0539">Nucleus</keyword>
<evidence type="ECO:0000256" key="15">
    <source>
        <dbReference type="ARBA" id="ARBA00023172"/>
    </source>
</evidence>
<keyword evidence="12 19" id="KW-0833">Ubl conjugation pathway</keyword>
<reference evidence="23" key="1">
    <citation type="journal article" date="2015" name="Proc. Natl. Acad. Sci. U.S.A.">
        <title>Genome sequence of the Asian Tiger mosquito, Aedes albopictus, reveals insights into its biology, genetics, and evolution.</title>
        <authorList>
            <person name="Chen X.G."/>
            <person name="Jiang X."/>
            <person name="Gu J."/>
            <person name="Xu M."/>
            <person name="Wu Y."/>
            <person name="Deng Y."/>
            <person name="Zhang C."/>
            <person name="Bonizzoni M."/>
            <person name="Dermauw W."/>
            <person name="Vontas J."/>
            <person name="Armbruster P."/>
            <person name="Huang X."/>
            <person name="Yang Y."/>
            <person name="Zhang H."/>
            <person name="He W."/>
            <person name="Peng H."/>
            <person name="Liu Y."/>
            <person name="Wu K."/>
            <person name="Chen J."/>
            <person name="Lirakis M."/>
            <person name="Topalis P."/>
            <person name="Van Leeuwen T."/>
            <person name="Hall A.B."/>
            <person name="Jiang X."/>
            <person name="Thorpe C."/>
            <person name="Mueller R.L."/>
            <person name="Sun C."/>
            <person name="Waterhouse R.M."/>
            <person name="Yan G."/>
            <person name="Tu Z.J."/>
            <person name="Fang X."/>
            <person name="James A.A."/>
        </authorList>
    </citation>
    <scope>NUCLEOTIDE SEQUENCE [LARGE SCALE GENOMIC DNA]</scope>
    <source>
        <strain evidence="23">Foshan</strain>
    </source>
</reference>
<organism evidence="22 23">
    <name type="scientific">Aedes albopictus</name>
    <name type="common">Asian tiger mosquito</name>
    <name type="synonym">Stegomyia albopicta</name>
    <dbReference type="NCBI Taxonomy" id="7160"/>
    <lineage>
        <taxon>Eukaryota</taxon>
        <taxon>Metazoa</taxon>
        <taxon>Ecdysozoa</taxon>
        <taxon>Arthropoda</taxon>
        <taxon>Hexapoda</taxon>
        <taxon>Insecta</taxon>
        <taxon>Pterygota</taxon>
        <taxon>Neoptera</taxon>
        <taxon>Endopterygota</taxon>
        <taxon>Diptera</taxon>
        <taxon>Nematocera</taxon>
        <taxon>Culicoidea</taxon>
        <taxon>Culicidae</taxon>
        <taxon>Culicinae</taxon>
        <taxon>Aedini</taxon>
        <taxon>Aedes</taxon>
        <taxon>Stegomyia</taxon>
    </lineage>
</organism>
<dbReference type="Pfam" id="PF07574">
    <property type="entry name" value="SMC_Nse1"/>
    <property type="match status" value="1"/>
</dbReference>
<evidence type="ECO:0000313" key="23">
    <source>
        <dbReference type="Proteomes" id="UP000069940"/>
    </source>
</evidence>
<dbReference type="InterPro" id="IPR001841">
    <property type="entry name" value="Znf_RING"/>
</dbReference>
<evidence type="ECO:0000256" key="14">
    <source>
        <dbReference type="ARBA" id="ARBA00022843"/>
    </source>
</evidence>
<evidence type="ECO:0000256" key="17">
    <source>
        <dbReference type="ARBA" id="ARBA00023242"/>
    </source>
</evidence>
<keyword evidence="16 19" id="KW-0234">DNA repair</keyword>
<evidence type="ECO:0000256" key="7">
    <source>
        <dbReference type="ARBA" id="ARBA00022454"/>
    </source>
</evidence>
<evidence type="ECO:0000256" key="3">
    <source>
        <dbReference type="ARBA" id="ARBA00004286"/>
    </source>
</evidence>
<keyword evidence="23" id="KW-1185">Reference proteome</keyword>
<dbReference type="PANTHER" id="PTHR20973">
    <property type="entry name" value="NON-SMC ELEMENT 1-RELATED"/>
    <property type="match status" value="1"/>
</dbReference>
<dbReference type="InterPro" id="IPR011513">
    <property type="entry name" value="Nse1"/>
</dbReference>
<evidence type="ECO:0000256" key="8">
    <source>
        <dbReference type="ARBA" id="ARBA00022679"/>
    </source>
</evidence>
<feature type="domain" description="Phorbol-ester/DAG-type" evidence="20">
    <location>
        <begin position="177"/>
        <end position="227"/>
    </location>
</feature>
<comment type="similarity">
    <text evidence="4 19">Belongs to the NSE1 family.</text>
</comment>
<evidence type="ECO:0000256" key="5">
    <source>
        <dbReference type="ARBA" id="ARBA00012483"/>
    </source>
</evidence>
<keyword evidence="13 19" id="KW-0862">Zinc</keyword>
<evidence type="ECO:0000256" key="1">
    <source>
        <dbReference type="ARBA" id="ARBA00000900"/>
    </source>
</evidence>
<evidence type="ECO:0000256" key="6">
    <source>
        <dbReference type="ARBA" id="ARBA00019422"/>
    </source>
</evidence>
<accession>A0ABM1YYY7</accession>
<evidence type="ECO:0000256" key="13">
    <source>
        <dbReference type="ARBA" id="ARBA00022833"/>
    </source>
</evidence>
<keyword evidence="7" id="KW-0158">Chromosome</keyword>
<dbReference type="InterPro" id="IPR013083">
    <property type="entry name" value="Znf_RING/FYVE/PHD"/>
</dbReference>
<comment type="subcellular location">
    <subcellularLocation>
        <location evidence="3">Chromosome</location>
    </subcellularLocation>
    <subcellularLocation>
        <location evidence="2 19">Nucleus</location>
    </subcellularLocation>
</comment>
<dbReference type="InterPro" id="IPR014857">
    <property type="entry name" value="Nse1_RING_C4HC3-type"/>
</dbReference>
<protein>
    <recommendedName>
        <fullName evidence="6 19">Non-structural maintenance of chromosomes element 1 homolog</fullName>
        <ecNumber evidence="5 19">2.3.2.27</ecNumber>
    </recommendedName>
</protein>
<comment type="catalytic activity">
    <reaction evidence="1 19">
        <text>S-ubiquitinyl-[E2 ubiquitin-conjugating enzyme]-L-cysteine + [acceptor protein]-L-lysine = [E2 ubiquitin-conjugating enzyme]-L-cysteine + N(6)-ubiquitinyl-[acceptor protein]-L-lysine.</text>
        <dbReference type="EC" id="2.3.2.27"/>
    </reaction>
</comment>
<proteinExistence type="inferred from homology"/>
<keyword evidence="9 19" id="KW-0479">Metal-binding</keyword>
<evidence type="ECO:0000256" key="11">
    <source>
        <dbReference type="ARBA" id="ARBA00022771"/>
    </source>
</evidence>
<name>A0ABM1YYY7_AEDAL</name>
<keyword evidence="14" id="KW-0832">Ubl conjugation</keyword>
<evidence type="ECO:0000313" key="22">
    <source>
        <dbReference type="EnsemblMetazoa" id="AALFPA23_013384.P19383"/>
    </source>
</evidence>
<dbReference type="PROSITE" id="PS50081">
    <property type="entry name" value="ZF_DAG_PE_2"/>
    <property type="match status" value="1"/>
</dbReference>
<dbReference type="SUPFAM" id="SSF57850">
    <property type="entry name" value="RING/U-box"/>
    <property type="match status" value="1"/>
</dbReference>
<evidence type="ECO:0000256" key="16">
    <source>
        <dbReference type="ARBA" id="ARBA00023204"/>
    </source>
</evidence>
<dbReference type="EC" id="2.3.2.27" evidence="5 19"/>
<keyword evidence="8 19" id="KW-0808">Transferase</keyword>
<dbReference type="Gene3D" id="1.10.10.10">
    <property type="entry name" value="Winged helix-like DNA-binding domain superfamily/Winged helix DNA-binding domain"/>
    <property type="match status" value="1"/>
</dbReference>
<evidence type="ECO:0000256" key="4">
    <source>
        <dbReference type="ARBA" id="ARBA00010258"/>
    </source>
</evidence>
<dbReference type="EnsemblMetazoa" id="AALFPA23_013384.R19383">
    <property type="protein sequence ID" value="AALFPA23_013384.P19383"/>
    <property type="gene ID" value="AALFPA23_013384"/>
</dbReference>
<dbReference type="PROSITE" id="PS50089">
    <property type="entry name" value="ZF_RING_2"/>
    <property type="match status" value="1"/>
</dbReference>
<dbReference type="GeneID" id="115270143"/>
<comment type="subunit">
    <text evidence="19">Component of the Smc5-Smc6 complex.</text>
</comment>
<reference evidence="22" key="2">
    <citation type="submission" date="2025-05" db="UniProtKB">
        <authorList>
            <consortium name="EnsemblMetazoa"/>
        </authorList>
    </citation>
    <scope>IDENTIFICATION</scope>
    <source>
        <strain evidence="22">Foshan</strain>
    </source>
</reference>
<feature type="domain" description="RING-type" evidence="21">
    <location>
        <begin position="192"/>
        <end position="231"/>
    </location>
</feature>